<sequence length="279" mass="32169">MNGFGGTGSVKKPVRRSAVRIWLGARLRTLMRYAYWYLSRTRFASVRLSEDLPVVVAEHHTPLYRPLRGVDLWMQHNKVRNLRLAVGRLDGIVVRPGETMSFWRLVGKPSKRKGYVPGMVLFYGTVRPGIGGGLCQLTNLIYWLALHTPLSVVERHRHSYDVFPDAGRTQPFGSGATCAYNYIDLQIYNPTDRPYQLRLRVTDSHLVGQWRTVEPPRYRYEVYEADHRIERQPWGVYTRHNVIRRRVILVETGETVADEFVTSNDAIMMYEPMLPPGPG</sequence>
<evidence type="ECO:0000313" key="2">
    <source>
        <dbReference type="Proteomes" id="UP000243688"/>
    </source>
</evidence>
<name>A0A2A6E3Q7_9BACL</name>
<accession>A0A2A6E3Q7</accession>
<gene>
    <name evidence="1" type="ORF">BLM47_00400</name>
</gene>
<dbReference type="Proteomes" id="UP000243688">
    <property type="component" value="Unassembled WGS sequence"/>
</dbReference>
<comment type="caution">
    <text evidence="1">The sequence shown here is derived from an EMBL/GenBank/DDBJ whole genome shotgun (WGS) entry which is preliminary data.</text>
</comment>
<dbReference type="InterPro" id="IPR052913">
    <property type="entry name" value="Glycopeptide_resist_protein"/>
</dbReference>
<reference evidence="1 2" key="1">
    <citation type="submission" date="2016-12" db="EMBL/GenBank/DDBJ databases">
        <title>Candidatus Reconcilibacillus cellulovorans genome.</title>
        <authorList>
            <person name="Kolinko S."/>
            <person name="Wu Y.-W."/>
            <person name="Tachea F."/>
            <person name="Denzel E."/>
            <person name="Hiras J."/>
            <person name="Baecker N."/>
            <person name="Chan L.J."/>
            <person name="Eichorst S.A."/>
            <person name="Frey D."/>
            <person name="Adams P.D."/>
            <person name="Pray T."/>
            <person name="Tanjore D."/>
            <person name="Petzold C.J."/>
            <person name="Gladden J.M."/>
            <person name="Simmons B.A."/>
            <person name="Singer S.W."/>
        </authorList>
    </citation>
    <scope>NUCLEOTIDE SEQUENCE [LARGE SCALE GENOMIC DNA]</scope>
    <source>
        <strain evidence="1">JTherm</strain>
    </source>
</reference>
<dbReference type="PANTHER" id="PTHR35788:SF1">
    <property type="entry name" value="EXPORTED PROTEIN"/>
    <property type="match status" value="1"/>
</dbReference>
<dbReference type="PANTHER" id="PTHR35788">
    <property type="entry name" value="EXPORTED PROTEIN-RELATED"/>
    <property type="match status" value="1"/>
</dbReference>
<dbReference type="EMBL" id="MOXJ01000001">
    <property type="protein sequence ID" value="PDO11625.1"/>
    <property type="molecule type" value="Genomic_DNA"/>
</dbReference>
<dbReference type="InterPro" id="IPR007391">
    <property type="entry name" value="Vancomycin_resist_VanW"/>
</dbReference>
<proteinExistence type="predicted"/>
<organism evidence="1 2">
    <name type="scientific">Candidatus Reconcilbacillus cellulovorans</name>
    <dbReference type="NCBI Taxonomy" id="1906605"/>
    <lineage>
        <taxon>Bacteria</taxon>
        <taxon>Bacillati</taxon>
        <taxon>Bacillota</taxon>
        <taxon>Bacilli</taxon>
        <taxon>Bacillales</taxon>
        <taxon>Paenibacillaceae</taxon>
        <taxon>Candidatus Reconcilbacillus</taxon>
    </lineage>
</organism>
<dbReference type="Pfam" id="PF04294">
    <property type="entry name" value="VanW"/>
    <property type="match status" value="1"/>
</dbReference>
<protein>
    <submittedName>
        <fullName evidence="1">Vancomycin resistance protein</fullName>
    </submittedName>
</protein>
<dbReference type="AlphaFoldDB" id="A0A2A6E3Q7"/>
<evidence type="ECO:0000313" key="1">
    <source>
        <dbReference type="EMBL" id="PDO11625.1"/>
    </source>
</evidence>